<evidence type="ECO:0000259" key="1">
    <source>
        <dbReference type="Pfam" id="PF06985"/>
    </source>
</evidence>
<dbReference type="Proteomes" id="UP000799536">
    <property type="component" value="Unassembled WGS sequence"/>
</dbReference>
<keyword evidence="3" id="KW-1185">Reference proteome</keyword>
<dbReference type="InterPro" id="IPR052895">
    <property type="entry name" value="HetReg/Transcr_Mod"/>
</dbReference>
<name>A0A9P4JWM7_9PLEO</name>
<dbReference type="PANTHER" id="PTHR24148">
    <property type="entry name" value="ANKYRIN REPEAT DOMAIN-CONTAINING PROTEIN 39 HOMOLOG-RELATED"/>
    <property type="match status" value="1"/>
</dbReference>
<feature type="domain" description="Heterokaryon incompatibility" evidence="1">
    <location>
        <begin position="54"/>
        <end position="201"/>
    </location>
</feature>
<protein>
    <submittedName>
        <fullName evidence="2">HET-domain-containing protein</fullName>
    </submittedName>
</protein>
<dbReference type="OrthoDB" id="4850726at2759"/>
<organism evidence="2 3">
    <name type="scientific">Delitschia confertaspora ATCC 74209</name>
    <dbReference type="NCBI Taxonomy" id="1513339"/>
    <lineage>
        <taxon>Eukaryota</taxon>
        <taxon>Fungi</taxon>
        <taxon>Dikarya</taxon>
        <taxon>Ascomycota</taxon>
        <taxon>Pezizomycotina</taxon>
        <taxon>Dothideomycetes</taxon>
        <taxon>Pleosporomycetidae</taxon>
        <taxon>Pleosporales</taxon>
        <taxon>Delitschiaceae</taxon>
        <taxon>Delitschia</taxon>
    </lineage>
</organism>
<dbReference type="Pfam" id="PF06985">
    <property type="entry name" value="HET"/>
    <property type="match status" value="1"/>
</dbReference>
<evidence type="ECO:0000313" key="3">
    <source>
        <dbReference type="Proteomes" id="UP000799536"/>
    </source>
</evidence>
<dbReference type="AlphaFoldDB" id="A0A9P4JWM7"/>
<comment type="caution">
    <text evidence="2">The sequence shown here is derived from an EMBL/GenBank/DDBJ whole genome shotgun (WGS) entry which is preliminary data.</text>
</comment>
<dbReference type="PANTHER" id="PTHR24148:SF73">
    <property type="entry name" value="HET DOMAIN PROTEIN (AFU_ORTHOLOGUE AFUA_8G01020)"/>
    <property type="match status" value="1"/>
</dbReference>
<dbReference type="EMBL" id="ML993849">
    <property type="protein sequence ID" value="KAF2205799.1"/>
    <property type="molecule type" value="Genomic_DNA"/>
</dbReference>
<sequence>MEQHESMEIDALYSKLPIGLTPRTIRLLSIRPLSTPDNLSAKLEVAELKDGLDFTTISYTWGDPKIYANISVNGHDIGIAKNLTILMHQLLAEEQQQKCENSVRSPGRRFWIDAICMNQNNVNEKEEQVPLMAAIYGIATTTLIWLGPAADDSDLAMDLVNGISDQDFEEFDSSETSSPRWVAHRLLFARQWWRRVWTVQEAILSRYPIVKCGTKEIPLEKFVDFEYVYMKYVREATSKNTVKGALAFRYYTNTPYRKMLWRDIKRWLNGPLTGWYSDIVYFDSTQPRDKVYGLMSMLREESRRFITVDYHTKTDAEVFTEIGVLLLKESGFNILSSVPEPKISDTGMPSWCYQWNKPLWSQPLHSYRYTAFVDDHLQGSLRSWHLTPYFERKLYHDVDELGKSSHMRFSPDLRTLAVRGLEVDSIDYVDAGPTSYPDMNCQDILIIRAQNKERTAMTLAACKRWKAYLDVHKPSSYGGGKGLKEAFWRTICVNSVYDFKKPGYESSGTDAQPIIHDYDASFEKKFDAWMGDLDEEQKRMSEQELELYFREYRTTVVSWCLGRKFVTTEGGYIGLVLGDVRVGDRVVVVKGGVVPLVLRKSDWNGGIEKGYSWKGSSRNAGAESAEIRAGKLVTSLPDQEDIHLTSERKRESLVEEVDIAPGRSSKLDEAPLPIDEVKEENSPGYWKFVGDCYLHGIMNGEYTKEVGLGSLKEFWIR</sequence>
<proteinExistence type="predicted"/>
<evidence type="ECO:0000313" key="2">
    <source>
        <dbReference type="EMBL" id="KAF2205799.1"/>
    </source>
</evidence>
<dbReference type="InterPro" id="IPR010730">
    <property type="entry name" value="HET"/>
</dbReference>
<accession>A0A9P4JWM7</accession>
<gene>
    <name evidence="2" type="ORF">GQ43DRAFT_467808</name>
</gene>
<reference evidence="2" key="1">
    <citation type="journal article" date="2020" name="Stud. Mycol.">
        <title>101 Dothideomycetes genomes: a test case for predicting lifestyles and emergence of pathogens.</title>
        <authorList>
            <person name="Haridas S."/>
            <person name="Albert R."/>
            <person name="Binder M."/>
            <person name="Bloem J."/>
            <person name="Labutti K."/>
            <person name="Salamov A."/>
            <person name="Andreopoulos B."/>
            <person name="Baker S."/>
            <person name="Barry K."/>
            <person name="Bills G."/>
            <person name="Bluhm B."/>
            <person name="Cannon C."/>
            <person name="Castanera R."/>
            <person name="Culley D."/>
            <person name="Daum C."/>
            <person name="Ezra D."/>
            <person name="Gonzalez J."/>
            <person name="Henrissat B."/>
            <person name="Kuo A."/>
            <person name="Liang C."/>
            <person name="Lipzen A."/>
            <person name="Lutzoni F."/>
            <person name="Magnuson J."/>
            <person name="Mondo S."/>
            <person name="Nolan M."/>
            <person name="Ohm R."/>
            <person name="Pangilinan J."/>
            <person name="Park H.-J."/>
            <person name="Ramirez L."/>
            <person name="Alfaro M."/>
            <person name="Sun H."/>
            <person name="Tritt A."/>
            <person name="Yoshinaga Y."/>
            <person name="Zwiers L.-H."/>
            <person name="Turgeon B."/>
            <person name="Goodwin S."/>
            <person name="Spatafora J."/>
            <person name="Crous P."/>
            <person name="Grigoriev I."/>
        </authorList>
    </citation>
    <scope>NUCLEOTIDE SEQUENCE</scope>
    <source>
        <strain evidence="2">ATCC 74209</strain>
    </source>
</reference>